<evidence type="ECO:0008006" key="4">
    <source>
        <dbReference type="Google" id="ProtNLM"/>
    </source>
</evidence>
<keyword evidence="1" id="KW-0175">Coiled coil</keyword>
<organism evidence="2 3">
    <name type="scientific">Sphingomonas echinoides</name>
    <dbReference type="NCBI Taxonomy" id="59803"/>
    <lineage>
        <taxon>Bacteria</taxon>
        <taxon>Pseudomonadati</taxon>
        <taxon>Pseudomonadota</taxon>
        <taxon>Alphaproteobacteria</taxon>
        <taxon>Sphingomonadales</taxon>
        <taxon>Sphingomonadaceae</taxon>
        <taxon>Sphingomonas</taxon>
    </lineage>
</organism>
<gene>
    <name evidence="2" type="ORF">SIL82_16625</name>
</gene>
<reference evidence="2 3" key="1">
    <citation type="submission" date="2023-11" db="EMBL/GenBank/DDBJ databases">
        <title>MicrobeMod: A computational toolkit for identifying prokaryotic methylation and restriction-modification with nanopore sequencing.</title>
        <authorList>
            <person name="Crits-Christoph A."/>
            <person name="Kang S.C."/>
            <person name="Lee H."/>
            <person name="Ostrov N."/>
        </authorList>
    </citation>
    <scope>NUCLEOTIDE SEQUENCE [LARGE SCALE GENOMIC DNA]</scope>
    <source>
        <strain evidence="2 3">ATCC 14820</strain>
    </source>
</reference>
<evidence type="ECO:0000313" key="3">
    <source>
        <dbReference type="Proteomes" id="UP001279660"/>
    </source>
</evidence>
<name>A0ABU4PP16_9SPHN</name>
<evidence type="ECO:0000256" key="1">
    <source>
        <dbReference type="SAM" id="Coils"/>
    </source>
</evidence>
<dbReference type="Proteomes" id="UP001279660">
    <property type="component" value="Unassembled WGS sequence"/>
</dbReference>
<protein>
    <recommendedName>
        <fullName evidence="4">Flagellar FliJ protein</fullName>
    </recommendedName>
</protein>
<comment type="caution">
    <text evidence="2">The sequence shown here is derived from an EMBL/GenBank/DDBJ whole genome shotgun (WGS) entry which is preliminary data.</text>
</comment>
<dbReference type="Gene3D" id="1.10.287.1700">
    <property type="match status" value="1"/>
</dbReference>
<evidence type="ECO:0000313" key="2">
    <source>
        <dbReference type="EMBL" id="MDX5985881.1"/>
    </source>
</evidence>
<keyword evidence="3" id="KW-1185">Reference proteome</keyword>
<proteinExistence type="predicted"/>
<feature type="coiled-coil region" evidence="1">
    <location>
        <begin position="63"/>
        <end position="90"/>
    </location>
</feature>
<dbReference type="RefSeq" id="WP_010407206.1">
    <property type="nucleotide sequence ID" value="NZ_JAWXXV010000001.1"/>
</dbReference>
<dbReference type="EMBL" id="JAWXXV010000001">
    <property type="protein sequence ID" value="MDX5985881.1"/>
    <property type="molecule type" value="Genomic_DNA"/>
</dbReference>
<sequence>MRTPFDTAQRVQQRAVETVRVAISVEVEYHSRIERESDALVQSIARERAVGQAAGWLTTDAWLARMRAERERLEHEARSVEARLATLRGQAAEAYGSMRVIDGAVERHRDELVRTEEASEQGRLDDIAAARLARSRVARR</sequence>
<dbReference type="InterPro" id="IPR053716">
    <property type="entry name" value="Flag_assembly_chemotaxis_eff"/>
</dbReference>
<accession>A0ABU4PP16</accession>